<dbReference type="EMBL" id="CP062310">
    <property type="protein sequence ID" value="QOJ79552.1"/>
    <property type="molecule type" value="Genomic_DNA"/>
</dbReference>
<dbReference type="PANTHER" id="PTHR36577:SF3">
    <property type="entry name" value="DUF521 DOMAIN PROTEIN (AFU_ORTHOLOGUE AFUA_6G00490)"/>
    <property type="match status" value="1"/>
</dbReference>
<dbReference type="PANTHER" id="PTHR36577">
    <property type="entry name" value="DUF521 DOMAIN PROTEIN (AFU_ORTHOLOGUE AFUA_6G00490)"/>
    <property type="match status" value="1"/>
</dbReference>
<accession>A0A7L9FJL9</accession>
<proteinExistence type="inferred from homology"/>
<evidence type="ECO:0000256" key="3">
    <source>
        <dbReference type="ARBA" id="ARBA00045120"/>
    </source>
</evidence>
<evidence type="ECO:0000256" key="4">
    <source>
        <dbReference type="ARBA" id="ARBA00045299"/>
    </source>
</evidence>
<organism evidence="10 11">
    <name type="scientific">Infirmifilum lucidum</name>
    <dbReference type="NCBI Taxonomy" id="2776706"/>
    <lineage>
        <taxon>Archaea</taxon>
        <taxon>Thermoproteota</taxon>
        <taxon>Thermoprotei</taxon>
        <taxon>Thermofilales</taxon>
        <taxon>Thermofilaceae</taxon>
        <taxon>Infirmifilum</taxon>
    </lineage>
</organism>
<dbReference type="KEGG" id="thel:IG193_03590"/>
<sequence>MYLEPEEEKILDGEYGEAKALALKAVVRVAEAAGAQRLVRIKHAHVSGISYKNIGDEGLEFLEGLARRGARVSVPATMNPGGFDTVLWPYMGVSRDFMEKQFRIIKALSDMGVRPTLTCTPYLYENIQFGDHVAWSESNAVLYANSVIGARTNRDGGPLALLEAISGRAPLAGLHLDSNRRPQLVIDFREASQIIREKSLYQVAGLLIGKLAGDKVPLVKGLGLTREDVRDVKLLLAAAGATGGMGLVLIDNVSPERYDSTGVEKVSIDPVLVKEVHEEYRDDLSDGVVVLGCPHLSLEEVLDVISFFSERGSAKRRVMLYTSRQVYDSIGGYVEKLRKKNVFVFADTCMVVSPLSGYAGEEVVTDSGKAAFYLKAQGYRVALKTRREALAYAVGEEE</sequence>
<evidence type="ECO:0000313" key="11">
    <source>
        <dbReference type="Proteomes" id="UP000594121"/>
    </source>
</evidence>
<keyword evidence="1" id="KW-0408">Iron</keyword>
<dbReference type="AlphaFoldDB" id="A0A7L9FJL9"/>
<evidence type="ECO:0000256" key="2">
    <source>
        <dbReference type="ARBA" id="ARBA00023239"/>
    </source>
</evidence>
<reference evidence="10 11" key="1">
    <citation type="submission" date="2020-10" db="EMBL/GenBank/DDBJ databases">
        <title>Thermofilum lucidum 3507LT sp. nov. a novel member of Thermofilaceae family isolated from Chile hot spring, and proposal of description order Thermofilales.</title>
        <authorList>
            <person name="Zayulina K.S."/>
            <person name="Elcheninov A.G."/>
            <person name="Toshchakov S.V."/>
            <person name="Kublanov I.V."/>
        </authorList>
    </citation>
    <scope>NUCLEOTIDE SEQUENCE [LARGE SCALE GENOMIC DNA]</scope>
    <source>
        <strain evidence="10 11">3507LT</strain>
    </source>
</reference>
<comment type="function">
    <text evidence="4">Component of a hydro-lyase that catalyzes the dehydration of mevalonate 5-phosphate (MVA5P) to form trans-anhydromevalonate 5-phosphate (tAHMP). Involved in the archaeal mevalonate (MVA) pathway, which provides fundamental precursors for isoprenoid biosynthesis, such as isopentenyl diphosphate (IPP) and dimethylallyl diphosphate (DMAPP).</text>
</comment>
<evidence type="ECO:0000256" key="1">
    <source>
        <dbReference type="ARBA" id="ARBA00023004"/>
    </source>
</evidence>
<dbReference type="InParanoid" id="A0A7L9FJL9"/>
<dbReference type="EC" id="4.2.1.182" evidence="7"/>
<dbReference type="GO" id="GO:0016829">
    <property type="term" value="F:lyase activity"/>
    <property type="evidence" value="ECO:0007669"/>
    <property type="project" value="UniProtKB-KW"/>
</dbReference>
<keyword evidence="11" id="KW-1185">Reference proteome</keyword>
<evidence type="ECO:0000259" key="9">
    <source>
        <dbReference type="Pfam" id="PF04412"/>
    </source>
</evidence>
<evidence type="ECO:0000256" key="6">
    <source>
        <dbReference type="ARBA" id="ARBA00046520"/>
    </source>
</evidence>
<comment type="catalytic activity">
    <reaction evidence="3">
        <text>(R)-5-phosphomevalonate = (2E)-3-methyl-5-phosphooxypent-2-enoate + H2O</text>
        <dbReference type="Rhea" id="RHEA:78975"/>
        <dbReference type="ChEBI" id="CHEBI:15377"/>
        <dbReference type="ChEBI" id="CHEBI:58146"/>
        <dbReference type="ChEBI" id="CHEBI:229665"/>
        <dbReference type="EC" id="4.2.1.182"/>
    </reaction>
    <physiologicalReaction direction="left-to-right" evidence="3">
        <dbReference type="Rhea" id="RHEA:78976"/>
    </physiologicalReaction>
</comment>
<protein>
    <recommendedName>
        <fullName evidence="8">Phosphomevalonate dehydratase large subunit</fullName>
        <ecNumber evidence="7">4.2.1.182</ecNumber>
    </recommendedName>
</protein>
<dbReference type="InterPro" id="IPR007506">
    <property type="entry name" value="PMDh-L-like_dom"/>
</dbReference>
<feature type="domain" description="Phosphomevalonate dehydratase large subunit-like" evidence="9">
    <location>
        <begin position="1"/>
        <end position="388"/>
    </location>
</feature>
<dbReference type="Proteomes" id="UP000594121">
    <property type="component" value="Chromosome"/>
</dbReference>
<dbReference type="Pfam" id="PF04412">
    <property type="entry name" value="AcnX"/>
    <property type="match status" value="1"/>
</dbReference>
<evidence type="ECO:0000256" key="5">
    <source>
        <dbReference type="ARBA" id="ARBA00046333"/>
    </source>
</evidence>
<dbReference type="RefSeq" id="WP_192819524.1">
    <property type="nucleotide sequence ID" value="NZ_CP062310.1"/>
</dbReference>
<comment type="similarity">
    <text evidence="5">Belongs to the AcnX type II large subunit family.</text>
</comment>
<keyword evidence="2" id="KW-0456">Lyase</keyword>
<evidence type="ECO:0000256" key="8">
    <source>
        <dbReference type="ARBA" id="ARBA00047196"/>
    </source>
</evidence>
<name>A0A7L9FJL9_9CREN</name>
<evidence type="ECO:0000256" key="7">
    <source>
        <dbReference type="ARBA" id="ARBA00047176"/>
    </source>
</evidence>
<comment type="subunit">
    <text evidence="6">Heterodimer composed of a large subunit (PMDh-L) and a small subunit (PMDh-S).</text>
</comment>
<dbReference type="GeneID" id="59148948"/>
<evidence type="ECO:0000313" key="10">
    <source>
        <dbReference type="EMBL" id="QOJ79552.1"/>
    </source>
</evidence>
<gene>
    <name evidence="10" type="ORF">IG193_03590</name>
</gene>